<evidence type="ECO:0000313" key="2">
    <source>
        <dbReference type="Proteomes" id="UP000249396"/>
    </source>
</evidence>
<dbReference type="Gene3D" id="1.10.30.50">
    <property type="match status" value="1"/>
</dbReference>
<dbReference type="Proteomes" id="UP000249396">
    <property type="component" value="Unassembled WGS sequence"/>
</dbReference>
<organism evidence="1 2">
    <name type="scientific">Candidatus Methylumidiphilus alinenensis</name>
    <dbReference type="NCBI Taxonomy" id="2202197"/>
    <lineage>
        <taxon>Bacteria</taxon>
        <taxon>Pseudomonadati</taxon>
        <taxon>Pseudomonadota</taxon>
        <taxon>Gammaproteobacteria</taxon>
        <taxon>Methylococcales</taxon>
        <taxon>Candidatus Methylumidiphilus</taxon>
    </lineage>
</organism>
<gene>
    <name evidence="1" type="ORF">DM484_27475</name>
</gene>
<evidence type="ECO:0008006" key="3">
    <source>
        <dbReference type="Google" id="ProtNLM"/>
    </source>
</evidence>
<name>A0A2W4QF71_9GAMM</name>
<dbReference type="AlphaFoldDB" id="A0A2W4QF71"/>
<comment type="caution">
    <text evidence="1">The sequence shown here is derived from an EMBL/GenBank/DDBJ whole genome shotgun (WGS) entry which is preliminary data.</text>
</comment>
<sequence length="216" mass="24685">MIYIQKSDGAELQPLLDAAKNKDDANVYRAGPVYEKIKTDFHSKCYLCEDNEVTSIQIEHFEPHQNDLPKKYAWNNLFYSCGHCNNIKGANFWPLLNCTDAADQVWESIEIHFTPFPKTTVDILLSPSCPKKQEGENTRQLLEKALAGKGTTAMKTDEAAILRQKMLRVYNDLSLAIEKLDMDSIRKAISDNSAFAGMLRWYLKNDFPDLFQQVMP</sequence>
<accession>A0A2W4QF71</accession>
<evidence type="ECO:0000313" key="1">
    <source>
        <dbReference type="EMBL" id="PZN70935.1"/>
    </source>
</evidence>
<proteinExistence type="predicted"/>
<dbReference type="EMBL" id="QJPH01000539">
    <property type="protein sequence ID" value="PZN70935.1"/>
    <property type="molecule type" value="Genomic_DNA"/>
</dbReference>
<protein>
    <recommendedName>
        <fullName evidence="3">HNH domain-containing protein</fullName>
    </recommendedName>
</protein>
<reference evidence="1 2" key="1">
    <citation type="journal article" date="2018" name="Aquat. Microb. Ecol.">
        <title>Gammaproteobacterial methanotrophs dominate.</title>
        <authorList>
            <person name="Rissanen A.J."/>
            <person name="Saarenheimo J."/>
            <person name="Tiirola M."/>
            <person name="Peura S."/>
            <person name="Aalto S.L."/>
            <person name="Karvinen A."/>
            <person name="Nykanen H."/>
        </authorList>
    </citation>
    <scope>NUCLEOTIDE SEQUENCE [LARGE SCALE GENOMIC DNA]</scope>
    <source>
        <strain evidence="1">AMbin10</strain>
    </source>
</reference>